<dbReference type="AlphaFoldDB" id="A0A9D4D8Y4"/>
<feature type="compositionally biased region" description="Polar residues" evidence="2">
    <location>
        <begin position="48"/>
        <end position="57"/>
    </location>
</feature>
<sequence length="334" mass="39011">MNRESRLDEELKRKREASSVSELDSSVYVTPKVEKQKKKKSKQKQSSYNSGDMTNSLEDNHDFITQMKKIKPRLDKLVDKLNTFNKKLENVLVNGDGSLQGAIKESLLKIKEDLLKSVIKSVEILEGRLFEKEQEVEKLKAQAKTLDTELTNQKDKNDKVLQELKNVDAKRQTYENECEQYSRANNIQVREIGDTNLRETSRESAEKVIKTLRENSICNISMADIDIAHRLPNKNNQNRDIIVRLRSRQTKSYILSNRKKLKGSNIYINDDLTKQNLQVLMCVKKKMTDEISAAWYSNGKILFKNHMNKTEMVKFEEYEHWINLRWPNSSPRRA</sequence>
<dbReference type="Gene3D" id="3.30.70.1820">
    <property type="entry name" value="L1 transposable element, RRM domain"/>
    <property type="match status" value="1"/>
</dbReference>
<evidence type="ECO:0000313" key="4">
    <source>
        <dbReference type="Proteomes" id="UP000828390"/>
    </source>
</evidence>
<evidence type="ECO:0000313" key="3">
    <source>
        <dbReference type="EMBL" id="KAH3739428.1"/>
    </source>
</evidence>
<keyword evidence="4" id="KW-1185">Reference proteome</keyword>
<name>A0A9D4D8Y4_DREPO</name>
<gene>
    <name evidence="3" type="ORF">DPMN_046080</name>
</gene>
<reference evidence="3" key="2">
    <citation type="submission" date="2020-11" db="EMBL/GenBank/DDBJ databases">
        <authorList>
            <person name="McCartney M.A."/>
            <person name="Auch B."/>
            <person name="Kono T."/>
            <person name="Mallez S."/>
            <person name="Becker A."/>
            <person name="Gohl D.M."/>
            <person name="Silverstein K.A.T."/>
            <person name="Koren S."/>
            <person name="Bechman K.B."/>
            <person name="Herman A."/>
            <person name="Abrahante J.E."/>
            <person name="Garbe J."/>
        </authorList>
    </citation>
    <scope>NUCLEOTIDE SEQUENCE</scope>
    <source>
        <strain evidence="3">Duluth1</strain>
        <tissue evidence="3">Whole animal</tissue>
    </source>
</reference>
<reference evidence="3" key="1">
    <citation type="journal article" date="2019" name="bioRxiv">
        <title>The Genome of the Zebra Mussel, Dreissena polymorpha: A Resource for Invasive Species Research.</title>
        <authorList>
            <person name="McCartney M.A."/>
            <person name="Auch B."/>
            <person name="Kono T."/>
            <person name="Mallez S."/>
            <person name="Zhang Y."/>
            <person name="Obille A."/>
            <person name="Becker A."/>
            <person name="Abrahante J.E."/>
            <person name="Garbe J."/>
            <person name="Badalamenti J.P."/>
            <person name="Herman A."/>
            <person name="Mangelson H."/>
            <person name="Liachko I."/>
            <person name="Sullivan S."/>
            <person name="Sone E.D."/>
            <person name="Koren S."/>
            <person name="Silverstein K.A.T."/>
            <person name="Beckman K.B."/>
            <person name="Gohl D.M."/>
        </authorList>
    </citation>
    <scope>NUCLEOTIDE SEQUENCE</scope>
    <source>
        <strain evidence="3">Duluth1</strain>
        <tissue evidence="3">Whole animal</tissue>
    </source>
</reference>
<comment type="caution">
    <text evidence="3">The sequence shown here is derived from an EMBL/GenBank/DDBJ whole genome shotgun (WGS) entry which is preliminary data.</text>
</comment>
<feature type="region of interest" description="Disordered" evidence="2">
    <location>
        <begin position="1"/>
        <end position="58"/>
    </location>
</feature>
<dbReference type="EMBL" id="JAIWYP010000011">
    <property type="protein sequence ID" value="KAH3739428.1"/>
    <property type="molecule type" value="Genomic_DNA"/>
</dbReference>
<dbReference type="Proteomes" id="UP000828390">
    <property type="component" value="Unassembled WGS sequence"/>
</dbReference>
<keyword evidence="1" id="KW-0175">Coiled coil</keyword>
<protein>
    <submittedName>
        <fullName evidence="3">Uncharacterized protein</fullName>
    </submittedName>
</protein>
<accession>A0A9D4D8Y4</accession>
<proteinExistence type="predicted"/>
<organism evidence="3 4">
    <name type="scientific">Dreissena polymorpha</name>
    <name type="common">Zebra mussel</name>
    <name type="synonym">Mytilus polymorpha</name>
    <dbReference type="NCBI Taxonomy" id="45954"/>
    <lineage>
        <taxon>Eukaryota</taxon>
        <taxon>Metazoa</taxon>
        <taxon>Spiralia</taxon>
        <taxon>Lophotrochozoa</taxon>
        <taxon>Mollusca</taxon>
        <taxon>Bivalvia</taxon>
        <taxon>Autobranchia</taxon>
        <taxon>Heteroconchia</taxon>
        <taxon>Euheterodonta</taxon>
        <taxon>Imparidentia</taxon>
        <taxon>Neoheterodontei</taxon>
        <taxon>Myida</taxon>
        <taxon>Dreissenoidea</taxon>
        <taxon>Dreissenidae</taxon>
        <taxon>Dreissena</taxon>
    </lineage>
</organism>
<feature type="coiled-coil region" evidence="1">
    <location>
        <begin position="122"/>
        <end position="184"/>
    </location>
</feature>
<evidence type="ECO:0000256" key="2">
    <source>
        <dbReference type="SAM" id="MobiDB-lite"/>
    </source>
</evidence>
<evidence type="ECO:0000256" key="1">
    <source>
        <dbReference type="SAM" id="Coils"/>
    </source>
</evidence>
<feature type="compositionally biased region" description="Basic and acidic residues" evidence="2">
    <location>
        <begin position="1"/>
        <end position="17"/>
    </location>
</feature>
<feature type="compositionally biased region" description="Polar residues" evidence="2">
    <location>
        <begin position="18"/>
        <end position="28"/>
    </location>
</feature>